<dbReference type="InterPro" id="IPR017865">
    <property type="entry name" value="F-actin_cap_asu_CS"/>
</dbReference>
<evidence type="ECO:0000256" key="1">
    <source>
        <dbReference type="ARBA" id="ARBA00010479"/>
    </source>
</evidence>
<proteinExistence type="inferred from homology"/>
<dbReference type="Proteomes" id="UP000267096">
    <property type="component" value="Unassembled WGS sequence"/>
</dbReference>
<dbReference type="PANTHER" id="PTHR10653:SF0">
    <property type="entry name" value="F-ACTIN-CAPPING PROTEIN SUBUNIT ALPHA"/>
    <property type="match status" value="1"/>
</dbReference>
<dbReference type="Pfam" id="PF01267">
    <property type="entry name" value="F-actin_cap_A"/>
    <property type="match status" value="1"/>
</dbReference>
<name>A0A0M3K947_ANISI</name>
<dbReference type="GO" id="GO:0030036">
    <property type="term" value="P:actin cytoskeleton organization"/>
    <property type="evidence" value="ECO:0007669"/>
    <property type="project" value="TreeGrafter"/>
</dbReference>
<dbReference type="GO" id="GO:0008290">
    <property type="term" value="C:F-actin capping protein complex"/>
    <property type="evidence" value="ECO:0007669"/>
    <property type="project" value="UniProtKB-UniRule"/>
</dbReference>
<organism evidence="8">
    <name type="scientific">Anisakis simplex</name>
    <name type="common">Herring worm</name>
    <dbReference type="NCBI Taxonomy" id="6269"/>
    <lineage>
        <taxon>Eukaryota</taxon>
        <taxon>Metazoa</taxon>
        <taxon>Ecdysozoa</taxon>
        <taxon>Nematoda</taxon>
        <taxon>Chromadorea</taxon>
        <taxon>Rhabditida</taxon>
        <taxon>Spirurina</taxon>
        <taxon>Ascaridomorpha</taxon>
        <taxon>Ascaridoidea</taxon>
        <taxon>Anisakidae</taxon>
        <taxon>Anisakis</taxon>
        <taxon>Anisakis simplex complex</taxon>
    </lineage>
</organism>
<dbReference type="FunFam" id="3.90.1150.210:FF:000003">
    <property type="entry name" value="F-actin-capping protein subunit alpha"/>
    <property type="match status" value="1"/>
</dbReference>
<dbReference type="SUPFAM" id="SSF90096">
    <property type="entry name" value="Subunits of heterodimeric actin filament capping protein Capz"/>
    <property type="match status" value="1"/>
</dbReference>
<dbReference type="InterPro" id="IPR037282">
    <property type="entry name" value="CapZ_alpha/beta"/>
</dbReference>
<keyword evidence="4 5" id="KW-0009">Actin-binding</keyword>
<dbReference type="GO" id="GO:0051016">
    <property type="term" value="P:barbed-end actin filament capping"/>
    <property type="evidence" value="ECO:0007669"/>
    <property type="project" value="UniProtKB-UniRule"/>
</dbReference>
<dbReference type="PRINTS" id="PR00191">
    <property type="entry name" value="FACTINCAPA"/>
</dbReference>
<reference evidence="6 7" key="2">
    <citation type="submission" date="2018-11" db="EMBL/GenBank/DDBJ databases">
        <authorList>
            <consortium name="Pathogen Informatics"/>
        </authorList>
    </citation>
    <scope>NUCLEOTIDE SEQUENCE [LARGE SCALE GENOMIC DNA]</scope>
</reference>
<dbReference type="InterPro" id="IPR042489">
    <property type="entry name" value="CapZ_alpha_1"/>
</dbReference>
<comment type="similarity">
    <text evidence="1 5">Belongs to the F-actin-capping protein alpha subunit family.</text>
</comment>
<sequence length="286" mass="33029">MSAEELPDNEKVRIVTGFLLHSPPGEFNEVFNDVRMLLNNDSILKEGCAGAFAQYNKDQFMPVKLDGVDKPTLITEFNELPNGRFTDPKSRRTFKYDHLRKEAAEIQNENLNDISMELWRKALQEEADKYIESHYQETGTATVFVNNGVFVLCIESHRYQPKNFWNGRWRSQWTLPVGGSKSGAQELKGVLKVQVHYYEDGNVQLVSTKEINNKINVTSDYAQTSAEIFKIIWDEESKYQDAVQDNYQQMSSTTFKALRRQLPVTGVKFDWNNTHAYRIGKDLKPQ</sequence>
<evidence type="ECO:0000256" key="3">
    <source>
        <dbReference type="ARBA" id="ARBA00022467"/>
    </source>
</evidence>
<dbReference type="AlphaFoldDB" id="A0A0M3K947"/>
<keyword evidence="3 5" id="KW-0117">Actin capping</keyword>
<dbReference type="InterPro" id="IPR002189">
    <property type="entry name" value="CapZ_alpha"/>
</dbReference>
<evidence type="ECO:0000313" key="7">
    <source>
        <dbReference type="Proteomes" id="UP000267096"/>
    </source>
</evidence>
<dbReference type="OrthoDB" id="340550at2759"/>
<comment type="subunit">
    <text evidence="5">Heterodimer of an alpha and a beta subunit.</text>
</comment>
<evidence type="ECO:0000256" key="4">
    <source>
        <dbReference type="ARBA" id="ARBA00023203"/>
    </source>
</evidence>
<dbReference type="WBParaSite" id="ASIM_0001748901-mRNA-1">
    <property type="protein sequence ID" value="ASIM_0001748901-mRNA-1"/>
    <property type="gene ID" value="ASIM_0001748901"/>
</dbReference>
<dbReference type="EMBL" id="UYRR01033524">
    <property type="protein sequence ID" value="VDK58971.1"/>
    <property type="molecule type" value="Genomic_DNA"/>
</dbReference>
<accession>A0A0M3K947</accession>
<evidence type="ECO:0000313" key="8">
    <source>
        <dbReference type="WBParaSite" id="ASIM_0001748901-mRNA-1"/>
    </source>
</evidence>
<evidence type="ECO:0000256" key="5">
    <source>
        <dbReference type="RuleBase" id="RU365077"/>
    </source>
</evidence>
<evidence type="ECO:0000313" key="6">
    <source>
        <dbReference type="EMBL" id="VDK58971.1"/>
    </source>
</evidence>
<dbReference type="InterPro" id="IPR042276">
    <property type="entry name" value="CapZ_alpha/beta_2"/>
</dbReference>
<evidence type="ECO:0000256" key="2">
    <source>
        <dbReference type="ARBA" id="ARBA00014038"/>
    </source>
</evidence>
<reference evidence="8" key="1">
    <citation type="submission" date="2017-02" db="UniProtKB">
        <authorList>
            <consortium name="WormBaseParasite"/>
        </authorList>
    </citation>
    <scope>IDENTIFICATION</scope>
</reference>
<dbReference type="PROSITE" id="PS00748">
    <property type="entry name" value="F_ACTIN_CAPPING_A_1"/>
    <property type="match status" value="1"/>
</dbReference>
<dbReference type="GO" id="GO:0030863">
    <property type="term" value="C:cortical cytoskeleton"/>
    <property type="evidence" value="ECO:0007669"/>
    <property type="project" value="TreeGrafter"/>
</dbReference>
<dbReference type="GO" id="GO:0051015">
    <property type="term" value="F:actin filament binding"/>
    <property type="evidence" value="ECO:0007669"/>
    <property type="project" value="TreeGrafter"/>
</dbReference>
<dbReference type="PANTHER" id="PTHR10653">
    <property type="entry name" value="F-ACTIN-CAPPING PROTEIN SUBUNIT ALPHA"/>
    <property type="match status" value="1"/>
</dbReference>
<comment type="function">
    <text evidence="5">F-actin-capping proteins bind in a Ca(2+)-independent manner to the fast growing ends of actin filaments (barbed end) thereby blocking the exchange of subunits at these ends. Unlike other capping proteins (such as gelsolin and severin), these proteins do not sever actin filaments.</text>
</comment>
<keyword evidence="7" id="KW-1185">Reference proteome</keyword>
<protein>
    <recommendedName>
        <fullName evidence="2 5">F-actin-capping protein subunit alpha</fullName>
    </recommendedName>
</protein>
<dbReference type="Gene3D" id="3.30.1140.60">
    <property type="entry name" value="F-actin capping protein, alpha subunit"/>
    <property type="match status" value="1"/>
</dbReference>
<dbReference type="Gene3D" id="3.90.1150.210">
    <property type="entry name" value="F-actin capping protein, beta subunit"/>
    <property type="match status" value="1"/>
</dbReference>
<gene>
    <name evidence="6" type="ORF">ASIM_LOCUS16895</name>
</gene>